<evidence type="ECO:0000313" key="3">
    <source>
        <dbReference type="Proteomes" id="UP001488838"/>
    </source>
</evidence>
<dbReference type="Proteomes" id="UP001488838">
    <property type="component" value="Unassembled WGS sequence"/>
</dbReference>
<feature type="non-terminal residue" evidence="2">
    <location>
        <position position="94"/>
    </location>
</feature>
<accession>A0AAW0JRT0</accession>
<organism evidence="2 3">
    <name type="scientific">Myodes glareolus</name>
    <name type="common">Bank vole</name>
    <name type="synonym">Clethrionomys glareolus</name>
    <dbReference type="NCBI Taxonomy" id="447135"/>
    <lineage>
        <taxon>Eukaryota</taxon>
        <taxon>Metazoa</taxon>
        <taxon>Chordata</taxon>
        <taxon>Craniata</taxon>
        <taxon>Vertebrata</taxon>
        <taxon>Euteleostomi</taxon>
        <taxon>Mammalia</taxon>
        <taxon>Eutheria</taxon>
        <taxon>Euarchontoglires</taxon>
        <taxon>Glires</taxon>
        <taxon>Rodentia</taxon>
        <taxon>Myomorpha</taxon>
        <taxon>Muroidea</taxon>
        <taxon>Cricetidae</taxon>
        <taxon>Arvicolinae</taxon>
        <taxon>Myodes</taxon>
    </lineage>
</organism>
<keyword evidence="3" id="KW-1185">Reference proteome</keyword>
<sequence length="94" mass="10566">MLTEASEKVRTICLPEKPHDPRKRVATQKVRLWSWGRGGGGGGPDPSVSPEARQVQTDSAESNRIQIRSATLRRKRRKTFTGHRTYMLASLPPE</sequence>
<protein>
    <submittedName>
        <fullName evidence="2">Uncharacterized protein</fullName>
    </submittedName>
</protein>
<feature type="region of interest" description="Disordered" evidence="1">
    <location>
        <begin position="33"/>
        <end position="63"/>
    </location>
</feature>
<proteinExistence type="predicted"/>
<feature type="compositionally biased region" description="Polar residues" evidence="1">
    <location>
        <begin position="54"/>
        <end position="63"/>
    </location>
</feature>
<name>A0AAW0JRT0_MYOGA</name>
<comment type="caution">
    <text evidence="2">The sequence shown here is derived from an EMBL/GenBank/DDBJ whole genome shotgun (WGS) entry which is preliminary data.</text>
</comment>
<evidence type="ECO:0000313" key="2">
    <source>
        <dbReference type="EMBL" id="KAK7828756.1"/>
    </source>
</evidence>
<gene>
    <name evidence="2" type="ORF">U0070_006541</name>
</gene>
<dbReference type="AlphaFoldDB" id="A0AAW0JRT0"/>
<evidence type="ECO:0000256" key="1">
    <source>
        <dbReference type="SAM" id="MobiDB-lite"/>
    </source>
</evidence>
<dbReference type="EMBL" id="JBBHLL010000024">
    <property type="protein sequence ID" value="KAK7828756.1"/>
    <property type="molecule type" value="Genomic_DNA"/>
</dbReference>
<reference evidence="2 3" key="1">
    <citation type="journal article" date="2023" name="bioRxiv">
        <title>Conserved and derived expression patterns and positive selection on dental genes reveal complex evolutionary context of ever-growing rodent molars.</title>
        <authorList>
            <person name="Calamari Z.T."/>
            <person name="Song A."/>
            <person name="Cohen E."/>
            <person name="Akter M."/>
            <person name="Roy R.D."/>
            <person name="Hallikas O."/>
            <person name="Christensen M.M."/>
            <person name="Li P."/>
            <person name="Marangoni P."/>
            <person name="Jernvall J."/>
            <person name="Klein O.D."/>
        </authorList>
    </citation>
    <scope>NUCLEOTIDE SEQUENCE [LARGE SCALE GENOMIC DNA]</scope>
    <source>
        <strain evidence="2">V071</strain>
    </source>
</reference>